<protein>
    <submittedName>
        <fullName evidence="1">Accessory Sec system S-layer assembly protein</fullName>
    </submittedName>
</protein>
<dbReference type="Proteomes" id="UP000192932">
    <property type="component" value="Chromosome"/>
</dbReference>
<evidence type="ECO:0000313" key="4">
    <source>
        <dbReference type="EMBL" id="VXC00648.1"/>
    </source>
</evidence>
<dbReference type="KEGG" id="bww:bwei_4125"/>
<evidence type="ECO:0000313" key="5">
    <source>
        <dbReference type="Proteomes" id="UP000006976"/>
    </source>
</evidence>
<evidence type="ECO:0000313" key="8">
    <source>
        <dbReference type="Proteomes" id="UP000437562"/>
    </source>
</evidence>
<dbReference type="RefSeq" id="WP_002030040.1">
    <property type="nucleotide sequence ID" value="NZ_CAKJWQ010000028.1"/>
</dbReference>
<dbReference type="Proteomes" id="UP000437562">
    <property type="component" value="Unassembled WGS sequence"/>
</dbReference>
<reference evidence="2 5" key="1">
    <citation type="submission" date="2012-04" db="EMBL/GenBank/DDBJ databases">
        <title>The Genome Sequence of Bacillus cereus VD078.</title>
        <authorList>
            <consortium name="The Broad Institute Genome Sequencing Platform"/>
            <consortium name="The Broad Institute Genome Sequencing Center for Infectious Disease"/>
            <person name="Feldgarden M."/>
            <person name="Van der Auwera G.A."/>
            <person name="Mahillon J."/>
            <person name="Duprez V."/>
            <person name="Timmery S."/>
            <person name="Mattelet C."/>
            <person name="Dierick K."/>
            <person name="Sun M."/>
            <person name="Yu Z."/>
            <person name="Zhu L."/>
            <person name="Hu X."/>
            <person name="Shank E.B."/>
            <person name="Swiecicka I."/>
            <person name="Hansen B.M."/>
            <person name="Andrup L."/>
            <person name="Young S.K."/>
            <person name="Zeng Q."/>
            <person name="Gargeya S."/>
            <person name="Fitzgerald M."/>
            <person name="Haas B."/>
            <person name="Abouelleil A."/>
            <person name="Alvarado L."/>
            <person name="Arachchi H.M."/>
            <person name="Berlin A."/>
            <person name="Chapman S.B."/>
            <person name="Goldberg J."/>
            <person name="Griggs A."/>
            <person name="Gujja S."/>
            <person name="Hansen M."/>
            <person name="Howarth C."/>
            <person name="Imamovic A."/>
            <person name="Larimer J."/>
            <person name="McCowen C."/>
            <person name="Montmayeur A."/>
            <person name="Murphy C."/>
            <person name="Neiman D."/>
            <person name="Pearson M."/>
            <person name="Priest M."/>
            <person name="Roberts A."/>
            <person name="Saif S."/>
            <person name="Shea T."/>
            <person name="Sisk P."/>
            <person name="Sykes S."/>
            <person name="Wortman J."/>
            <person name="Nusbaum C."/>
            <person name="Birren B."/>
        </authorList>
    </citation>
    <scope>NUCLEOTIDE SEQUENCE [LARGE SCALE GENOMIC DNA]</scope>
    <source>
        <strain evidence="2 5">VD078</strain>
    </source>
</reference>
<evidence type="ECO:0000313" key="6">
    <source>
        <dbReference type="Proteomes" id="UP000192932"/>
    </source>
</evidence>
<reference evidence="1 6" key="2">
    <citation type="submission" date="2017-04" db="EMBL/GenBank/DDBJ databases">
        <title>The Characteristic of a Fine Plant Growth-Promoting Rhizobacteria Bacillus mycoides Gnyt1 and its Whole Genome Sequencing Analysis.</title>
        <authorList>
            <person name="Li J.H."/>
            <person name="Yao T."/>
        </authorList>
    </citation>
    <scope>NUCLEOTIDE SEQUENCE [LARGE SCALE GENOMIC DNA]</scope>
    <source>
        <strain evidence="1 6">Gnyt1</strain>
    </source>
</reference>
<reference evidence="4 8" key="4">
    <citation type="submission" date="2019-10" db="EMBL/GenBank/DDBJ databases">
        <authorList>
            <person name="Karimi E."/>
        </authorList>
    </citation>
    <scope>NUCLEOTIDE SEQUENCE [LARGE SCALE GENOMIC DNA]</scope>
    <source>
        <strain evidence="4">Bacillus sp. 71</strain>
    </source>
</reference>
<gene>
    <name evidence="1" type="ORF">B7492_05070</name>
    <name evidence="4" type="ORF">BACI71_20034</name>
    <name evidence="3" type="ORF">FC701_29250</name>
    <name evidence="2" type="ORF">III_04478</name>
</gene>
<dbReference type="AlphaFoldDB" id="A0A0D6RXS5"/>
<proteinExistence type="predicted"/>
<evidence type="ECO:0000313" key="3">
    <source>
        <dbReference type="EMBL" id="TKI80165.1"/>
    </source>
</evidence>
<accession>A0A653V474</accession>
<accession>A0A0A0WQN2</accession>
<evidence type="ECO:0000313" key="7">
    <source>
        <dbReference type="Proteomes" id="UP000305524"/>
    </source>
</evidence>
<dbReference type="EMBL" id="CABWMC010000012">
    <property type="protein sequence ID" value="VXC00648.1"/>
    <property type="molecule type" value="Genomic_DNA"/>
</dbReference>
<dbReference type="NCBIfam" id="TIGR04398">
    <property type="entry name" value="SLAP_DUP"/>
    <property type="match status" value="2"/>
</dbReference>
<dbReference type="EMBL" id="CP020743">
    <property type="protein sequence ID" value="ARJ20637.1"/>
    <property type="molecule type" value="Genomic_DNA"/>
</dbReference>
<dbReference type="InterPro" id="IPR030911">
    <property type="entry name" value="Sec_acc_SLAP"/>
</dbReference>
<organism evidence="4 8">
    <name type="scientific">Bacillus mycoides</name>
    <dbReference type="NCBI Taxonomy" id="1405"/>
    <lineage>
        <taxon>Bacteria</taxon>
        <taxon>Bacillati</taxon>
        <taxon>Bacillota</taxon>
        <taxon>Bacilli</taxon>
        <taxon>Bacillales</taxon>
        <taxon>Bacillaceae</taxon>
        <taxon>Bacillus</taxon>
        <taxon>Bacillus cereus group</taxon>
    </lineage>
</organism>
<name>A0A0D6RXS5_BACMY</name>
<dbReference type="EMBL" id="AHEV01000028">
    <property type="protein sequence ID" value="EJR35591.1"/>
    <property type="molecule type" value="Genomic_DNA"/>
</dbReference>
<evidence type="ECO:0000313" key="2">
    <source>
        <dbReference type="EMBL" id="EJR35591.1"/>
    </source>
</evidence>
<evidence type="ECO:0000313" key="1">
    <source>
        <dbReference type="EMBL" id="ARJ20637.1"/>
    </source>
</evidence>
<reference evidence="3 7" key="3">
    <citation type="journal article" date="2019" name="Environ. Microbiol.">
        <title>An active ?-lactamase is a part of an orchestrated cell wall stress resistance network of Bacillus subtilis and related rhizosphere species.</title>
        <authorList>
            <person name="Bucher T."/>
            <person name="Keren-Paz A."/>
            <person name="Hausser J."/>
            <person name="Olender T."/>
            <person name="Cytryn E."/>
            <person name="Kolodkin-Gal I."/>
        </authorList>
    </citation>
    <scope>NUCLEOTIDE SEQUENCE [LARGE SCALE GENOMIC DNA]</scope>
    <source>
        <strain evidence="3 7">I186</strain>
    </source>
</reference>
<dbReference type="Proteomes" id="UP000006976">
    <property type="component" value="Unassembled WGS sequence"/>
</dbReference>
<accession>A0A0D6RXS5</accession>
<dbReference type="InterPro" id="IPR030910">
    <property type="entry name" value="SLAP_dom"/>
</dbReference>
<sequence>MLSFLKKAKKKGKDTTVSSNQLFGQEETTSQNKTVKPVLYFHPSWGDVAQEQKYIYQFLHKELPRLQEYQISLSGIEIEKRDGAYDVAAFIRSSVPKPISFEEVTLLLLNKDKKLCARKTFNLSALGDIPENVNMPFVFTFEQETITEAELSQSDWELAFELESKHQLDLDPSWESQLPEASKDALRNFVDNLTPPNEGEINFLGLQAALKENGDLHTTLLIRNGCKDNIQLEQLPLHIEDASGEVVVKGAFTLPNLEIKANTTKPWSFVFPASSILKQNMDLSSWKAFVPQD</sequence>
<dbReference type="Proteomes" id="UP000305524">
    <property type="component" value="Unassembled WGS sequence"/>
</dbReference>
<dbReference type="NCBIfam" id="TIGR04399">
    <property type="entry name" value="acc_Sec_SLAP"/>
    <property type="match status" value="1"/>
</dbReference>
<accession>J8IDL4</accession>
<dbReference type="EMBL" id="SZOD01000961">
    <property type="protein sequence ID" value="TKI80165.1"/>
    <property type="molecule type" value="Genomic_DNA"/>
</dbReference>